<evidence type="ECO:0000256" key="1">
    <source>
        <dbReference type="ARBA" id="ARBA00001946"/>
    </source>
</evidence>
<name>A0ABD5E1H3_9ACTN</name>
<evidence type="ECO:0000313" key="5">
    <source>
        <dbReference type="Proteomes" id="UP001183607"/>
    </source>
</evidence>
<accession>A0ABD5E1H3</accession>
<dbReference type="PROSITE" id="PS00893">
    <property type="entry name" value="NUDIX_BOX"/>
    <property type="match status" value="1"/>
</dbReference>
<dbReference type="Pfam" id="PF00293">
    <property type="entry name" value="NUDIX"/>
    <property type="match status" value="1"/>
</dbReference>
<dbReference type="InterPro" id="IPR020084">
    <property type="entry name" value="NUDIX_hydrolase_CS"/>
</dbReference>
<feature type="domain" description="Nudix hydrolase" evidence="3">
    <location>
        <begin position="19"/>
        <end position="150"/>
    </location>
</feature>
<sequence>MPTPEFILGLRQKIGQDLLLLPGVSGVVLDEAGRLLLGRRADTGRWNLPAGICEPDEQPAETIVREVQEETGVHCEAERLVLVETLKPIAYPNGDRCQFLDLTFRCRATGGEAFAADEESLEVGWFALDALPPLERFSLLRIERALGEEESAWFARTQAEVDDRNTAAL</sequence>
<dbReference type="GO" id="GO:0016787">
    <property type="term" value="F:hydrolase activity"/>
    <property type="evidence" value="ECO:0007669"/>
    <property type="project" value="UniProtKB-KW"/>
</dbReference>
<dbReference type="PROSITE" id="PS51462">
    <property type="entry name" value="NUDIX"/>
    <property type="match status" value="1"/>
</dbReference>
<evidence type="ECO:0000259" key="3">
    <source>
        <dbReference type="PROSITE" id="PS51462"/>
    </source>
</evidence>
<dbReference type="RefSeq" id="WP_093853992.1">
    <property type="nucleotide sequence ID" value="NZ_JAVRER010000007.1"/>
</dbReference>
<dbReference type="Gene3D" id="3.90.79.10">
    <property type="entry name" value="Nucleoside Triphosphate Pyrophosphohydrolase"/>
    <property type="match status" value="1"/>
</dbReference>
<comment type="cofactor">
    <cofactor evidence="1">
        <name>Mg(2+)</name>
        <dbReference type="ChEBI" id="CHEBI:18420"/>
    </cofactor>
</comment>
<proteinExistence type="predicted"/>
<dbReference type="PANTHER" id="PTHR43046">
    <property type="entry name" value="GDP-MANNOSE MANNOSYL HYDROLASE"/>
    <property type="match status" value="1"/>
</dbReference>
<dbReference type="Proteomes" id="UP001183607">
    <property type="component" value="Unassembled WGS sequence"/>
</dbReference>
<dbReference type="CDD" id="cd18879">
    <property type="entry name" value="NUDIX_Hydrolase"/>
    <property type="match status" value="1"/>
</dbReference>
<comment type="caution">
    <text evidence="4">The sequence shown here is derived from an EMBL/GenBank/DDBJ whole genome shotgun (WGS) entry which is preliminary data.</text>
</comment>
<reference evidence="5" key="1">
    <citation type="submission" date="2023-07" db="EMBL/GenBank/DDBJ databases">
        <title>30 novel species of actinomycetes from the DSMZ collection.</title>
        <authorList>
            <person name="Nouioui I."/>
        </authorList>
    </citation>
    <scope>NUCLEOTIDE SEQUENCE [LARGE SCALE GENOMIC DNA]</scope>
    <source>
        <strain evidence="5">DSM 41982</strain>
    </source>
</reference>
<evidence type="ECO:0000313" key="4">
    <source>
        <dbReference type="EMBL" id="MDT0415190.1"/>
    </source>
</evidence>
<evidence type="ECO:0000256" key="2">
    <source>
        <dbReference type="ARBA" id="ARBA00022801"/>
    </source>
</evidence>
<organism evidence="4 5">
    <name type="scientific">Streptomyces evansiae</name>
    <dbReference type="NCBI Taxonomy" id="3075535"/>
    <lineage>
        <taxon>Bacteria</taxon>
        <taxon>Bacillati</taxon>
        <taxon>Actinomycetota</taxon>
        <taxon>Actinomycetes</taxon>
        <taxon>Kitasatosporales</taxon>
        <taxon>Streptomycetaceae</taxon>
        <taxon>Streptomyces</taxon>
    </lineage>
</organism>
<protein>
    <submittedName>
        <fullName evidence="4">NUDIX domain-containing protein</fullName>
    </submittedName>
</protein>
<keyword evidence="2" id="KW-0378">Hydrolase</keyword>
<dbReference type="InterPro" id="IPR000086">
    <property type="entry name" value="NUDIX_hydrolase_dom"/>
</dbReference>
<dbReference type="AlphaFoldDB" id="A0ABD5E1H3"/>
<dbReference type="SUPFAM" id="SSF55811">
    <property type="entry name" value="Nudix"/>
    <property type="match status" value="1"/>
</dbReference>
<dbReference type="InterPro" id="IPR015797">
    <property type="entry name" value="NUDIX_hydrolase-like_dom_sf"/>
</dbReference>
<dbReference type="EMBL" id="JAVRER010000007">
    <property type="protein sequence ID" value="MDT0415190.1"/>
    <property type="molecule type" value="Genomic_DNA"/>
</dbReference>
<gene>
    <name evidence="4" type="ORF">RM574_06755</name>
</gene>
<dbReference type="PANTHER" id="PTHR43046:SF16">
    <property type="entry name" value="ADP-RIBOSE PYROPHOSPHATASE YJHB-RELATED"/>
    <property type="match status" value="1"/>
</dbReference>